<dbReference type="InterPro" id="IPR036397">
    <property type="entry name" value="RNaseH_sf"/>
</dbReference>
<evidence type="ECO:0000313" key="1">
    <source>
        <dbReference type="EMBL" id="OAD70645.1"/>
    </source>
</evidence>
<dbReference type="RefSeq" id="XP_018288685.1">
    <property type="nucleotide sequence ID" value="XM_018442107.1"/>
</dbReference>
<evidence type="ECO:0008006" key="3">
    <source>
        <dbReference type="Google" id="ProtNLM"/>
    </source>
</evidence>
<keyword evidence="2" id="KW-1185">Reference proteome</keyword>
<protein>
    <recommendedName>
        <fullName evidence="3">Tc1-like transposase DDE domain-containing protein</fullName>
    </recommendedName>
</protein>
<dbReference type="Gene3D" id="3.30.420.10">
    <property type="entry name" value="Ribonuclease H-like superfamily/Ribonuclease H"/>
    <property type="match status" value="1"/>
</dbReference>
<accession>A0A162WS84</accession>
<organism evidence="1 2">
    <name type="scientific">Phycomyces blakesleeanus (strain ATCC 8743b / DSM 1359 / FGSC 10004 / NBRC 33097 / NRRL 1555)</name>
    <dbReference type="NCBI Taxonomy" id="763407"/>
    <lineage>
        <taxon>Eukaryota</taxon>
        <taxon>Fungi</taxon>
        <taxon>Fungi incertae sedis</taxon>
        <taxon>Mucoromycota</taxon>
        <taxon>Mucoromycotina</taxon>
        <taxon>Mucoromycetes</taxon>
        <taxon>Mucorales</taxon>
        <taxon>Phycomycetaceae</taxon>
        <taxon>Phycomyces</taxon>
    </lineage>
</organism>
<dbReference type="VEuPathDB" id="FungiDB:PHYBLDRAFT_69519"/>
<dbReference type="GO" id="GO:0003676">
    <property type="term" value="F:nucleic acid binding"/>
    <property type="evidence" value="ECO:0007669"/>
    <property type="project" value="InterPro"/>
</dbReference>
<reference evidence="2" key="1">
    <citation type="submission" date="2015-06" db="EMBL/GenBank/DDBJ databases">
        <title>Expansion of signal transduction pathways in fungi by whole-genome duplication.</title>
        <authorList>
            <consortium name="DOE Joint Genome Institute"/>
            <person name="Corrochano L.M."/>
            <person name="Kuo A."/>
            <person name="Marcet-Houben M."/>
            <person name="Polaino S."/>
            <person name="Salamov A."/>
            <person name="Villalobos J.M."/>
            <person name="Alvarez M.I."/>
            <person name="Avalos J."/>
            <person name="Benito E.P."/>
            <person name="Benoit I."/>
            <person name="Burger G."/>
            <person name="Camino L.P."/>
            <person name="Canovas D."/>
            <person name="Cerda-Olmedo E."/>
            <person name="Cheng J.-F."/>
            <person name="Dominguez A."/>
            <person name="Elias M."/>
            <person name="Eslava A.P."/>
            <person name="Glaser F."/>
            <person name="Grimwood J."/>
            <person name="Gutierrez G."/>
            <person name="Heitman J."/>
            <person name="Henrissat B."/>
            <person name="Iturriaga E.A."/>
            <person name="Lang B.F."/>
            <person name="Lavin J.L."/>
            <person name="Lee S."/>
            <person name="Li W."/>
            <person name="Lindquist E."/>
            <person name="Lopez-Garcia S."/>
            <person name="Luque E.M."/>
            <person name="Marcos A.T."/>
            <person name="Martin J."/>
            <person name="McCluskey K."/>
            <person name="Medina H.R."/>
            <person name="Miralles-Duran A."/>
            <person name="Miyazaki A."/>
            <person name="Munoz-Torres E."/>
            <person name="Oguiza J.A."/>
            <person name="Ohm R."/>
            <person name="Olmedo M."/>
            <person name="Orejas M."/>
            <person name="Ortiz-Castellanos L."/>
            <person name="Pisabarro A.G."/>
            <person name="Rodriguez-Romero J."/>
            <person name="Ruiz-Herrera J."/>
            <person name="Ruiz-Vazquez R."/>
            <person name="Sanz C."/>
            <person name="Schackwitz W."/>
            <person name="Schmutz J."/>
            <person name="Shahriari M."/>
            <person name="Shelest E."/>
            <person name="Silva-Franco F."/>
            <person name="Soanes D."/>
            <person name="Syed K."/>
            <person name="Tagua V.G."/>
            <person name="Talbot N.J."/>
            <person name="Thon M."/>
            <person name="De vries R.P."/>
            <person name="Wiebenga A."/>
            <person name="Yadav J.S."/>
            <person name="Braun E.L."/>
            <person name="Baker S."/>
            <person name="Garre V."/>
            <person name="Horwitz B."/>
            <person name="Torres-Martinez S."/>
            <person name="Idnurm A."/>
            <person name="Herrera-Estrella A."/>
            <person name="Gabaldon T."/>
            <person name="Grigoriev I.V."/>
        </authorList>
    </citation>
    <scope>NUCLEOTIDE SEQUENCE [LARGE SCALE GENOMIC DNA]</scope>
    <source>
        <strain evidence="2">NRRL 1555(-)</strain>
    </source>
</reference>
<sequence length="116" mass="13813">MNQDLQSKNSPPLVPKILSREQNRHFMIQKDNIICHTELYLRWWKDNHNIWGLDYQASQSLDLNLTEHLWWTTEGRMSNAMASTNNICDLKALVQQEWQRIGFELASTLAYIMQHR</sequence>
<dbReference type="InParanoid" id="A0A162WS84"/>
<dbReference type="Proteomes" id="UP000077315">
    <property type="component" value="Unassembled WGS sequence"/>
</dbReference>
<dbReference type="GeneID" id="29003013"/>
<name>A0A162WS84_PHYB8</name>
<gene>
    <name evidence="1" type="ORF">PHYBLDRAFT_69519</name>
</gene>
<evidence type="ECO:0000313" key="2">
    <source>
        <dbReference type="Proteomes" id="UP000077315"/>
    </source>
</evidence>
<proteinExistence type="predicted"/>
<dbReference type="AlphaFoldDB" id="A0A162WS84"/>
<dbReference type="EMBL" id="KV440988">
    <property type="protein sequence ID" value="OAD70645.1"/>
    <property type="molecule type" value="Genomic_DNA"/>
</dbReference>